<dbReference type="STRING" id="1156394.T0RRW5"/>
<dbReference type="VEuPathDB" id="FungiDB:SDRG_07486"/>
<dbReference type="SUPFAM" id="SSF81383">
    <property type="entry name" value="F-box domain"/>
    <property type="match status" value="1"/>
</dbReference>
<dbReference type="AlphaFoldDB" id="T0RRW5"/>
<evidence type="ECO:0000313" key="3">
    <source>
        <dbReference type="EMBL" id="EQC35258.1"/>
    </source>
</evidence>
<dbReference type="EMBL" id="JH767152">
    <property type="protein sequence ID" value="EQC35258.1"/>
    <property type="molecule type" value="Genomic_DNA"/>
</dbReference>
<dbReference type="OMA" id="TLSGWPR"/>
<dbReference type="SUPFAM" id="SSF52047">
    <property type="entry name" value="RNI-like"/>
    <property type="match status" value="1"/>
</dbReference>
<dbReference type="PANTHER" id="PTHR13318">
    <property type="entry name" value="PARTNER OF PAIRED, ISOFORM B-RELATED"/>
    <property type="match status" value="1"/>
</dbReference>
<dbReference type="OrthoDB" id="423607at2759"/>
<protein>
    <recommendedName>
        <fullName evidence="2">F-box/LRR-repeat protein 15-like leucin rich repeat domain-containing protein</fullName>
    </recommendedName>
</protein>
<dbReference type="eggNOG" id="KOG1947">
    <property type="taxonomic scope" value="Eukaryota"/>
</dbReference>
<keyword evidence="4" id="KW-1185">Reference proteome</keyword>
<dbReference type="GO" id="GO:0031146">
    <property type="term" value="P:SCF-dependent proteasomal ubiquitin-dependent protein catabolic process"/>
    <property type="evidence" value="ECO:0007669"/>
    <property type="project" value="TreeGrafter"/>
</dbReference>
<proteinExistence type="predicted"/>
<feature type="region of interest" description="Disordered" evidence="1">
    <location>
        <begin position="374"/>
        <end position="413"/>
    </location>
</feature>
<dbReference type="InParanoid" id="T0RRW5"/>
<dbReference type="InterPro" id="IPR057207">
    <property type="entry name" value="FBXL15_LRR"/>
</dbReference>
<dbReference type="Proteomes" id="UP000030762">
    <property type="component" value="Unassembled WGS sequence"/>
</dbReference>
<dbReference type="InterPro" id="IPR032675">
    <property type="entry name" value="LRR_dom_sf"/>
</dbReference>
<dbReference type="Gene3D" id="3.80.10.10">
    <property type="entry name" value="Ribonuclease Inhibitor"/>
    <property type="match status" value="1"/>
</dbReference>
<gene>
    <name evidence="3" type="ORF">SDRG_07486</name>
</gene>
<feature type="compositionally biased region" description="Acidic residues" evidence="1">
    <location>
        <begin position="381"/>
        <end position="398"/>
    </location>
</feature>
<dbReference type="GO" id="GO:0019005">
    <property type="term" value="C:SCF ubiquitin ligase complex"/>
    <property type="evidence" value="ECO:0007669"/>
    <property type="project" value="TreeGrafter"/>
</dbReference>
<dbReference type="GeneID" id="19948213"/>
<organism evidence="3 4">
    <name type="scientific">Saprolegnia diclina (strain VS20)</name>
    <dbReference type="NCBI Taxonomy" id="1156394"/>
    <lineage>
        <taxon>Eukaryota</taxon>
        <taxon>Sar</taxon>
        <taxon>Stramenopiles</taxon>
        <taxon>Oomycota</taxon>
        <taxon>Saprolegniomycetes</taxon>
        <taxon>Saprolegniales</taxon>
        <taxon>Saprolegniaceae</taxon>
        <taxon>Saprolegnia</taxon>
    </lineage>
</organism>
<dbReference type="InterPro" id="IPR036047">
    <property type="entry name" value="F-box-like_dom_sf"/>
</dbReference>
<feature type="domain" description="F-box/LRR-repeat protein 15-like leucin rich repeat" evidence="2">
    <location>
        <begin position="156"/>
        <end position="337"/>
    </location>
</feature>
<name>T0RRW5_SAPDV</name>
<dbReference type="PANTHER" id="PTHR13318:SF190">
    <property type="entry name" value="PARTNER OF PAIRED, ISOFORM B"/>
    <property type="match status" value="1"/>
</dbReference>
<sequence>MRPVLSEELEKLVLAMVHPLPDLVRWQLVCKRWRRLLTDPMWLPATVLDMDVLRPLSAAQYAALLERWRGTTVLQMTLEATIPHEQQWQMDIGRHLDRLCELRLRTTSTKAVLAILMHCRQLHTLELLECRSLVLPKLPEPVALAVLQMHTATPLKSATLANFLRKCPELKSLTITAGPAISSSMLTTLVQGCTKMERLIFNQCGAVAAPDVAAFLTAFGHQLVWLDLSHSRAIVGLNINLRSPLTLSCLEGLVLDGLRIRDDFLRYLECPVLGVLSLQNCRDLSDEGIRDFIAAGPRPTLRAIDLKNTNISETTVTTIERMCRGLTHLGVESCRSLPRAMRQRHALQAHLRPSAYERVLVATNTVSNPNVRERRLLGVESGDDDDYVGPGDDDEDAPLEQPTLHSSKRSRHR</sequence>
<reference evidence="3 4" key="1">
    <citation type="submission" date="2012-04" db="EMBL/GenBank/DDBJ databases">
        <title>The Genome Sequence of Saprolegnia declina VS20.</title>
        <authorList>
            <consortium name="The Broad Institute Genome Sequencing Platform"/>
            <person name="Russ C."/>
            <person name="Nusbaum C."/>
            <person name="Tyler B."/>
            <person name="van West P."/>
            <person name="Dieguez-Uribeondo J."/>
            <person name="de Bruijn I."/>
            <person name="Tripathy S."/>
            <person name="Jiang R."/>
            <person name="Young S.K."/>
            <person name="Zeng Q."/>
            <person name="Gargeya S."/>
            <person name="Fitzgerald M."/>
            <person name="Haas B."/>
            <person name="Abouelleil A."/>
            <person name="Alvarado L."/>
            <person name="Arachchi H.M."/>
            <person name="Berlin A."/>
            <person name="Chapman S.B."/>
            <person name="Goldberg J."/>
            <person name="Griggs A."/>
            <person name="Gujja S."/>
            <person name="Hansen M."/>
            <person name="Howarth C."/>
            <person name="Imamovic A."/>
            <person name="Larimer J."/>
            <person name="McCowen C."/>
            <person name="Montmayeur A."/>
            <person name="Murphy C."/>
            <person name="Neiman D."/>
            <person name="Pearson M."/>
            <person name="Priest M."/>
            <person name="Roberts A."/>
            <person name="Saif S."/>
            <person name="Shea T."/>
            <person name="Sisk P."/>
            <person name="Sykes S."/>
            <person name="Wortman J."/>
            <person name="Nusbaum C."/>
            <person name="Birren B."/>
        </authorList>
    </citation>
    <scope>NUCLEOTIDE SEQUENCE [LARGE SCALE GENOMIC DNA]</scope>
    <source>
        <strain evidence="3 4">VS20</strain>
    </source>
</reference>
<evidence type="ECO:0000259" key="2">
    <source>
        <dbReference type="Pfam" id="PF25372"/>
    </source>
</evidence>
<dbReference type="Gene3D" id="1.20.1280.50">
    <property type="match status" value="1"/>
</dbReference>
<dbReference type="RefSeq" id="XP_008611542.1">
    <property type="nucleotide sequence ID" value="XM_008613320.1"/>
</dbReference>
<accession>T0RRW5</accession>
<dbReference type="Pfam" id="PF25372">
    <property type="entry name" value="DUF7885"/>
    <property type="match status" value="1"/>
</dbReference>
<evidence type="ECO:0000256" key="1">
    <source>
        <dbReference type="SAM" id="MobiDB-lite"/>
    </source>
</evidence>
<evidence type="ECO:0000313" key="4">
    <source>
        <dbReference type="Proteomes" id="UP000030762"/>
    </source>
</evidence>